<keyword evidence="5" id="KW-1185">Reference proteome</keyword>
<dbReference type="PANTHER" id="PTHR11645">
    <property type="entry name" value="PYRROLINE-5-CARBOXYLATE REDUCTASE"/>
    <property type="match status" value="1"/>
</dbReference>
<name>A0A221K9E9_9RHOB</name>
<geneLocation type="plasmid" evidence="4 5">
    <name>pSMR1-6</name>
</geneLocation>
<evidence type="ECO:0000259" key="3">
    <source>
        <dbReference type="Pfam" id="PF03807"/>
    </source>
</evidence>
<evidence type="ECO:0000313" key="5">
    <source>
        <dbReference type="Proteomes" id="UP000199754"/>
    </source>
</evidence>
<proteinExistence type="inferred from homology"/>
<evidence type="ECO:0000313" key="4">
    <source>
        <dbReference type="EMBL" id="ASM75632.1"/>
    </source>
</evidence>
<dbReference type="RefSeq" id="WP_089423580.1">
    <property type="nucleotide sequence ID" value="NZ_CP022421.1"/>
</dbReference>
<dbReference type="AlphaFoldDB" id="A0A221K9E9"/>
<dbReference type="InterPro" id="IPR028939">
    <property type="entry name" value="P5C_Rdtase_cat_N"/>
</dbReference>
<dbReference type="KEGG" id="spse:SULPSESMR1_03589"/>
<feature type="domain" description="Pyrroline-5-carboxylate reductase catalytic N-terminal" evidence="3">
    <location>
        <begin position="2"/>
        <end position="89"/>
    </location>
</feature>
<dbReference type="GO" id="GO:0055129">
    <property type="term" value="P:L-proline biosynthetic process"/>
    <property type="evidence" value="ECO:0007669"/>
    <property type="project" value="TreeGrafter"/>
</dbReference>
<dbReference type="OrthoDB" id="9805754at2"/>
<sequence length="243" mass="25456">MRIGIIGTGTIASAVVRGVAGGGHQITVSERSARHAQALAEEFDNVAVASNQEVIDRSDIILVALIAEAAPNILRDLSFRAEQQVISLMGGASLTTVATMIAPARASAIMLPFPGIASGGSPVLVQGDGDLVRSLVTSANTVYMIKNDAEMAAYISAQAVLSPVARLVEDTTAWLAARVADPERGDAFLRHLVASSLADTPAGKVVEALNTPGGFNQRLRQSLEESGMREALRDGLDRLETKE</sequence>
<protein>
    <submittedName>
        <fullName evidence="4">Pyrroline-5-carboxylate reductase</fullName>
    </submittedName>
</protein>
<dbReference type="Pfam" id="PF03807">
    <property type="entry name" value="F420_oxidored"/>
    <property type="match status" value="1"/>
</dbReference>
<dbReference type="Gene3D" id="3.40.50.720">
    <property type="entry name" value="NAD(P)-binding Rossmann-like Domain"/>
    <property type="match status" value="1"/>
</dbReference>
<reference evidence="4 5" key="1">
    <citation type="submission" date="2017-07" db="EMBL/GenBank/DDBJ databases">
        <title>Genome Sequence of Sulfitobacter pseudonitzschiae Strain SMR1 Isolated from a culture of the Diatom Skeletonema marinoi.</title>
        <authorList>
            <person name="Topel M."/>
            <person name="Pinder M.I.M."/>
            <person name="Johansson O.N."/>
            <person name="Kourtchenko O."/>
            <person name="Godhe A."/>
            <person name="Clarke A.K."/>
        </authorList>
    </citation>
    <scope>NUCLEOTIDE SEQUENCE [LARGE SCALE GENOMIC DNA]</scope>
    <source>
        <strain evidence="4 5">SMR1</strain>
        <plasmid evidence="4 5">pSMR1-6</plasmid>
    </source>
</reference>
<dbReference type="Proteomes" id="UP000199754">
    <property type="component" value="Plasmid pSMR1-6"/>
</dbReference>
<keyword evidence="2" id="KW-0560">Oxidoreductase</keyword>
<dbReference type="PANTHER" id="PTHR11645:SF0">
    <property type="entry name" value="PYRROLINE-5-CARBOXYLATE REDUCTASE 3"/>
    <property type="match status" value="1"/>
</dbReference>
<dbReference type="GO" id="GO:0004735">
    <property type="term" value="F:pyrroline-5-carboxylate reductase activity"/>
    <property type="evidence" value="ECO:0007669"/>
    <property type="project" value="TreeGrafter"/>
</dbReference>
<organism evidence="4 5">
    <name type="scientific">Pseudosulfitobacter pseudonitzschiae</name>
    <dbReference type="NCBI Taxonomy" id="1402135"/>
    <lineage>
        <taxon>Bacteria</taxon>
        <taxon>Pseudomonadati</taxon>
        <taxon>Pseudomonadota</taxon>
        <taxon>Alphaproteobacteria</taxon>
        <taxon>Rhodobacterales</taxon>
        <taxon>Roseobacteraceae</taxon>
        <taxon>Pseudosulfitobacter</taxon>
    </lineage>
</organism>
<comment type="similarity">
    <text evidence="1">Belongs to the pyrroline-5-carboxylate reductase family.</text>
</comment>
<evidence type="ECO:0000256" key="2">
    <source>
        <dbReference type="ARBA" id="ARBA00023002"/>
    </source>
</evidence>
<gene>
    <name evidence="4" type="ORF">SULPSESMR1_03589</name>
</gene>
<dbReference type="SUPFAM" id="SSF51735">
    <property type="entry name" value="NAD(P)-binding Rossmann-fold domains"/>
    <property type="match status" value="1"/>
</dbReference>
<dbReference type="EMBL" id="CP022421">
    <property type="protein sequence ID" value="ASM75632.1"/>
    <property type="molecule type" value="Genomic_DNA"/>
</dbReference>
<dbReference type="InterPro" id="IPR036291">
    <property type="entry name" value="NAD(P)-bd_dom_sf"/>
</dbReference>
<keyword evidence="4" id="KW-0614">Plasmid</keyword>
<evidence type="ECO:0000256" key="1">
    <source>
        <dbReference type="ARBA" id="ARBA00005525"/>
    </source>
</evidence>
<accession>A0A221K9E9</accession>